<organism evidence="1 2">
    <name type="scientific">[Emmonsia] crescens</name>
    <dbReference type="NCBI Taxonomy" id="73230"/>
    <lineage>
        <taxon>Eukaryota</taxon>
        <taxon>Fungi</taxon>
        <taxon>Dikarya</taxon>
        <taxon>Ascomycota</taxon>
        <taxon>Pezizomycotina</taxon>
        <taxon>Eurotiomycetes</taxon>
        <taxon>Eurotiomycetidae</taxon>
        <taxon>Onygenales</taxon>
        <taxon>Ajellomycetaceae</taxon>
        <taxon>Emergomyces</taxon>
    </lineage>
</organism>
<evidence type="ECO:0000313" key="1">
    <source>
        <dbReference type="EMBL" id="PGH31775.1"/>
    </source>
</evidence>
<comment type="caution">
    <text evidence="1">The sequence shown here is derived from an EMBL/GenBank/DDBJ whole genome shotgun (WGS) entry which is preliminary data.</text>
</comment>
<dbReference type="Proteomes" id="UP000226031">
    <property type="component" value="Unassembled WGS sequence"/>
</dbReference>
<gene>
    <name evidence="1" type="ORF">GX50_05441</name>
</gene>
<protein>
    <submittedName>
        <fullName evidence="1">Uncharacterized protein</fullName>
    </submittedName>
</protein>
<keyword evidence="2" id="KW-1185">Reference proteome</keyword>
<dbReference type="AlphaFoldDB" id="A0A2B7ZDV9"/>
<reference evidence="1 2" key="1">
    <citation type="submission" date="2017-10" db="EMBL/GenBank/DDBJ databases">
        <title>Comparative genomics in systemic dimorphic fungi from Ajellomycetaceae.</title>
        <authorList>
            <person name="Munoz J.F."/>
            <person name="Mcewen J.G."/>
            <person name="Clay O.K."/>
            <person name="Cuomo C.A."/>
        </authorList>
    </citation>
    <scope>NUCLEOTIDE SEQUENCE [LARGE SCALE GENOMIC DNA]</scope>
    <source>
        <strain evidence="1 2">UAMH4076</strain>
    </source>
</reference>
<name>A0A2B7ZDV9_9EURO</name>
<dbReference type="EMBL" id="PDND01000115">
    <property type="protein sequence ID" value="PGH31775.1"/>
    <property type="molecule type" value="Genomic_DNA"/>
</dbReference>
<accession>A0A2B7ZDV9</accession>
<dbReference type="STRING" id="73230.A0A2B7ZDV9"/>
<sequence length="102" mass="11047">MPWSRVQAQSLGEGALWFLKWDQLLGSGGRLLWAIDLYIAAHRALNVSVGCVGLGVKVTLLCAVSGVAGAVVELMWERDELVLQGQGQEKEQGVDTKKAKKI</sequence>
<evidence type="ECO:0000313" key="2">
    <source>
        <dbReference type="Proteomes" id="UP000226031"/>
    </source>
</evidence>
<proteinExistence type="predicted"/>